<dbReference type="EMBL" id="VIVQ01000002">
    <property type="protein sequence ID" value="TWE10216.1"/>
    <property type="molecule type" value="Genomic_DNA"/>
</dbReference>
<evidence type="ECO:0000259" key="10">
    <source>
        <dbReference type="Pfam" id="PF00535"/>
    </source>
</evidence>
<dbReference type="GO" id="GO:0016757">
    <property type="term" value="F:glycosyltransferase activity"/>
    <property type="evidence" value="ECO:0007669"/>
    <property type="project" value="UniProtKB-KW"/>
</dbReference>
<dbReference type="GO" id="GO:0005886">
    <property type="term" value="C:plasma membrane"/>
    <property type="evidence" value="ECO:0007669"/>
    <property type="project" value="UniProtKB-SubCell"/>
</dbReference>
<dbReference type="PANTHER" id="PTHR43646">
    <property type="entry name" value="GLYCOSYLTRANSFERASE"/>
    <property type="match status" value="1"/>
</dbReference>
<evidence type="ECO:0000256" key="9">
    <source>
        <dbReference type="ARBA" id="ARBA00040345"/>
    </source>
</evidence>
<evidence type="ECO:0000256" key="2">
    <source>
        <dbReference type="ARBA" id="ARBA00022475"/>
    </source>
</evidence>
<reference evidence="11 12" key="1">
    <citation type="submission" date="2019-06" db="EMBL/GenBank/DDBJ databases">
        <title>Sequencing the genomes of 1000 actinobacteria strains.</title>
        <authorList>
            <person name="Klenk H.-P."/>
        </authorList>
    </citation>
    <scope>NUCLEOTIDE SEQUENCE [LARGE SCALE GENOMIC DNA]</scope>
    <source>
        <strain evidence="11 12">DSM 19560</strain>
    </source>
</reference>
<evidence type="ECO:0000256" key="4">
    <source>
        <dbReference type="ARBA" id="ARBA00022679"/>
    </source>
</evidence>
<dbReference type="AlphaFoldDB" id="A0A561E3M8"/>
<evidence type="ECO:0000313" key="12">
    <source>
        <dbReference type="Proteomes" id="UP000318297"/>
    </source>
</evidence>
<comment type="caution">
    <text evidence="11">The sequence shown here is derived from an EMBL/GenBank/DDBJ whole genome shotgun (WGS) entry which is preliminary data.</text>
</comment>
<comment type="subcellular location">
    <subcellularLocation>
        <location evidence="1">Cell membrane</location>
    </subcellularLocation>
</comment>
<dbReference type="RefSeq" id="WP_170226510.1">
    <property type="nucleotide sequence ID" value="NZ_VIVQ01000002.1"/>
</dbReference>
<evidence type="ECO:0000256" key="8">
    <source>
        <dbReference type="ARBA" id="ARBA00038120"/>
    </source>
</evidence>
<evidence type="ECO:0000256" key="3">
    <source>
        <dbReference type="ARBA" id="ARBA00022676"/>
    </source>
</evidence>
<dbReference type="SUPFAM" id="SSF53448">
    <property type="entry name" value="Nucleotide-diphospho-sugar transferases"/>
    <property type="match status" value="1"/>
</dbReference>
<comment type="similarity">
    <text evidence="8">Belongs to the glycosyltransferase 2 family. CrtQ subfamily.</text>
</comment>
<gene>
    <name evidence="11" type="ORF">BKA23_2569</name>
</gene>
<keyword evidence="2" id="KW-1003">Cell membrane</keyword>
<keyword evidence="5" id="KW-0472">Membrane</keyword>
<proteinExistence type="inferred from homology"/>
<sequence length="239" mass="25813">MRRSSPDVRLLHVVVPARDEEALIERCLQSVQSSRLHLRATAAEIAVRTTVVLDSCTDRTASIAARFREVDLVEVRCASVGAARRKGVEQALHRLSPLDAGQVWVACTDADSEVPPGWLAGQLRAARDGYDARVGTVIPDGDVSSPSVYQRWRARSDFSDGHAHVHGANLGFSLSAYQRVGGFTDVVCHEDVVLVHAMRTAGLRLFAGGDDPVVTSGRRSGRLRGGFADYLDRLEASAG</sequence>
<dbReference type="InterPro" id="IPR001173">
    <property type="entry name" value="Glyco_trans_2-like"/>
</dbReference>
<evidence type="ECO:0000256" key="5">
    <source>
        <dbReference type="ARBA" id="ARBA00023136"/>
    </source>
</evidence>
<organism evidence="11 12">
    <name type="scientific">Rudaeicoccus suwonensis</name>
    <dbReference type="NCBI Taxonomy" id="657409"/>
    <lineage>
        <taxon>Bacteria</taxon>
        <taxon>Bacillati</taxon>
        <taxon>Actinomycetota</taxon>
        <taxon>Actinomycetes</taxon>
        <taxon>Micrococcales</taxon>
        <taxon>Dermacoccaceae</taxon>
        <taxon>Rudaeicoccus</taxon>
    </lineage>
</organism>
<dbReference type="InterPro" id="IPR029044">
    <property type="entry name" value="Nucleotide-diphossugar_trans"/>
</dbReference>
<keyword evidence="12" id="KW-1185">Reference proteome</keyword>
<comment type="pathway">
    <text evidence="7">Carotenoid biosynthesis; staphyloxanthin biosynthesis; staphyloxanthin from farnesyl diphosphate: step 4/5.</text>
</comment>
<evidence type="ECO:0000256" key="1">
    <source>
        <dbReference type="ARBA" id="ARBA00004236"/>
    </source>
</evidence>
<feature type="domain" description="Glycosyltransferase 2-like" evidence="10">
    <location>
        <begin position="13"/>
        <end position="151"/>
    </location>
</feature>
<accession>A0A561E3M8</accession>
<dbReference type="Gene3D" id="3.90.550.10">
    <property type="entry name" value="Spore Coat Polysaccharide Biosynthesis Protein SpsA, Chain A"/>
    <property type="match status" value="1"/>
</dbReference>
<dbReference type="PANTHER" id="PTHR43646:SF2">
    <property type="entry name" value="GLYCOSYLTRANSFERASE 2-LIKE DOMAIN-CONTAINING PROTEIN"/>
    <property type="match status" value="1"/>
</dbReference>
<name>A0A561E3M8_9MICO</name>
<evidence type="ECO:0000313" key="11">
    <source>
        <dbReference type="EMBL" id="TWE10216.1"/>
    </source>
</evidence>
<evidence type="ECO:0000256" key="7">
    <source>
        <dbReference type="ARBA" id="ARBA00037904"/>
    </source>
</evidence>
<keyword evidence="4 11" id="KW-0808">Transferase</keyword>
<dbReference type="Pfam" id="PF00535">
    <property type="entry name" value="Glycos_transf_2"/>
    <property type="match status" value="1"/>
</dbReference>
<protein>
    <recommendedName>
        <fullName evidence="9">4,4'-diaponeurosporenoate glycosyltransferase</fullName>
    </recommendedName>
</protein>
<dbReference type="Proteomes" id="UP000318297">
    <property type="component" value="Unassembled WGS sequence"/>
</dbReference>
<comment type="function">
    <text evidence="6">Catalyzes the glycosylation of 4,4'-diaponeurosporenoate, i.e. the esterification of glucose at the C1'' position with the carboxyl group of 4,4'-diaponeurosporenic acid, to form glycosyl-4,4'-diaponeurosporenoate. This is a step in the biosynthesis of staphyloxanthin, an orange pigment present in most staphylococci strains.</text>
</comment>
<keyword evidence="3" id="KW-0328">Glycosyltransferase</keyword>
<evidence type="ECO:0000256" key="6">
    <source>
        <dbReference type="ARBA" id="ARBA00037281"/>
    </source>
</evidence>